<evidence type="ECO:0000313" key="13">
    <source>
        <dbReference type="Proteomes" id="UP001523528"/>
    </source>
</evidence>
<gene>
    <name evidence="12" type="ORF">NKW50_01335</name>
</gene>
<dbReference type="PANTHER" id="PTHR47637:SF1">
    <property type="entry name" value="CHAPERONE SURA"/>
    <property type="match status" value="1"/>
</dbReference>
<dbReference type="InterPro" id="IPR000297">
    <property type="entry name" value="PPIase_PpiC"/>
</dbReference>
<dbReference type="InterPro" id="IPR027304">
    <property type="entry name" value="Trigger_fact/SurA_dom_sf"/>
</dbReference>
<evidence type="ECO:0000256" key="1">
    <source>
        <dbReference type="ARBA" id="ARBA00018370"/>
    </source>
</evidence>
<feature type="signal peptide" evidence="10">
    <location>
        <begin position="1"/>
        <end position="29"/>
    </location>
</feature>
<dbReference type="PROSITE" id="PS50198">
    <property type="entry name" value="PPIC_PPIASE_2"/>
    <property type="match status" value="1"/>
</dbReference>
<dbReference type="InterPro" id="IPR050280">
    <property type="entry name" value="OMP_Chaperone_SurA"/>
</dbReference>
<evidence type="ECO:0000256" key="2">
    <source>
        <dbReference type="ARBA" id="ARBA00022729"/>
    </source>
</evidence>
<dbReference type="Gene3D" id="1.10.4030.10">
    <property type="entry name" value="Porin chaperone SurA, peptide-binding domain"/>
    <property type="match status" value="1"/>
</dbReference>
<dbReference type="SUPFAM" id="SSF54534">
    <property type="entry name" value="FKBP-like"/>
    <property type="match status" value="1"/>
</dbReference>
<evidence type="ECO:0000256" key="3">
    <source>
        <dbReference type="ARBA" id="ARBA00022764"/>
    </source>
</evidence>
<sequence length="456" mass="50053">MRLRSLTLACCSLTALALPVCLAAPHAVAATHHRTSAAKTAQTPAPEAQPEPDDMIVAVVNSIPLTKRDVDNRGKLFALSTGLPVSDDLMARLRPQIIRQMIDEKLRTQEILSRHINIAPEQIAAAIVNIEKRNGMPEGTLRSHLAQDGVSLTTLIDQLRVQIGWIQVLRQELGPRSRVSAGDIAQRQAALKREEGRTEYEISEIFVKVDDPRHAEEELAFTNTVIDELHKGAPFPIVAAQFSQSQTALDGGSMGWVQEDELDPSVVDIVRQMPVGVGAVSNPITVPGGFLIVSLNGKRIVGKEMGHMVDIRQVFVAFDTPLDPQHVTPQQEAALQKAMHIIQTTHSCTEMEAANKAEGEKRPSNPGELPLERLNPQMQSVLAELPIAQASRPMVSREGIDLLMVCSKTEKNFSDRSPSEIADQLMNERVEQAARQLDSDLHRRAMIDLHVKLKGA</sequence>
<organism evidence="12 13">
    <name type="scientific">Acetobacter lambici</name>
    <dbReference type="NCBI Taxonomy" id="1332824"/>
    <lineage>
        <taxon>Bacteria</taxon>
        <taxon>Pseudomonadati</taxon>
        <taxon>Pseudomonadota</taxon>
        <taxon>Alphaproteobacteria</taxon>
        <taxon>Acetobacterales</taxon>
        <taxon>Acetobacteraceae</taxon>
        <taxon>Acetobacter</taxon>
    </lineage>
</organism>
<keyword evidence="5" id="KW-0143">Chaperone</keyword>
<dbReference type="Pfam" id="PF09312">
    <property type="entry name" value="SurA_N"/>
    <property type="match status" value="1"/>
</dbReference>
<accession>A0ABT1EW86</accession>
<dbReference type="PANTHER" id="PTHR47637">
    <property type="entry name" value="CHAPERONE SURA"/>
    <property type="match status" value="1"/>
</dbReference>
<keyword evidence="6 9" id="KW-0413">Isomerase</keyword>
<keyword evidence="4 9" id="KW-0697">Rotamase</keyword>
<evidence type="ECO:0000256" key="9">
    <source>
        <dbReference type="PROSITE-ProRule" id="PRU00278"/>
    </source>
</evidence>
<dbReference type="InterPro" id="IPR015391">
    <property type="entry name" value="SurA_N"/>
</dbReference>
<evidence type="ECO:0000256" key="6">
    <source>
        <dbReference type="ARBA" id="ARBA00023235"/>
    </source>
</evidence>
<evidence type="ECO:0000256" key="4">
    <source>
        <dbReference type="ARBA" id="ARBA00023110"/>
    </source>
</evidence>
<protein>
    <recommendedName>
        <fullName evidence="1">Parvulin-like PPIase</fullName>
    </recommendedName>
    <alternativeName>
        <fullName evidence="7">Peptidyl-prolyl cis-trans isomerase plp</fullName>
    </alternativeName>
    <alternativeName>
        <fullName evidence="8">Rotamase plp</fullName>
    </alternativeName>
</protein>
<evidence type="ECO:0000256" key="5">
    <source>
        <dbReference type="ARBA" id="ARBA00023186"/>
    </source>
</evidence>
<evidence type="ECO:0000256" key="8">
    <source>
        <dbReference type="ARBA" id="ARBA00031484"/>
    </source>
</evidence>
<keyword evidence="3" id="KW-0574">Periplasm</keyword>
<feature type="domain" description="PpiC" evidence="11">
    <location>
        <begin position="197"/>
        <end position="297"/>
    </location>
</feature>
<evidence type="ECO:0000256" key="10">
    <source>
        <dbReference type="SAM" id="SignalP"/>
    </source>
</evidence>
<dbReference type="GO" id="GO:0003755">
    <property type="term" value="F:peptidyl-prolyl cis-trans isomerase activity"/>
    <property type="evidence" value="ECO:0007669"/>
    <property type="project" value="UniProtKB-EC"/>
</dbReference>
<name>A0ABT1EW86_9PROT</name>
<keyword evidence="2 10" id="KW-0732">Signal</keyword>
<dbReference type="InterPro" id="IPR046357">
    <property type="entry name" value="PPIase_dom_sf"/>
</dbReference>
<proteinExistence type="predicted"/>
<evidence type="ECO:0000256" key="7">
    <source>
        <dbReference type="ARBA" id="ARBA00030642"/>
    </source>
</evidence>
<evidence type="ECO:0000259" key="11">
    <source>
        <dbReference type="PROSITE" id="PS50198"/>
    </source>
</evidence>
<evidence type="ECO:0000313" key="12">
    <source>
        <dbReference type="EMBL" id="MCP1257232.1"/>
    </source>
</evidence>
<dbReference type="Gene3D" id="3.10.50.40">
    <property type="match status" value="1"/>
</dbReference>
<dbReference type="Proteomes" id="UP001523528">
    <property type="component" value="Unassembled WGS sequence"/>
</dbReference>
<dbReference type="EMBL" id="JAMYZZ010000001">
    <property type="protein sequence ID" value="MCP1257232.1"/>
    <property type="molecule type" value="Genomic_DNA"/>
</dbReference>
<keyword evidence="13" id="KW-1185">Reference proteome</keyword>
<feature type="chain" id="PRO_5046860742" description="Parvulin-like PPIase" evidence="10">
    <location>
        <begin position="30"/>
        <end position="456"/>
    </location>
</feature>
<dbReference type="SUPFAM" id="SSF109998">
    <property type="entry name" value="Triger factor/SurA peptide-binding domain-like"/>
    <property type="match status" value="1"/>
</dbReference>
<reference evidence="12 13" key="1">
    <citation type="submission" date="2022-06" db="EMBL/GenBank/DDBJ databases">
        <title>Acetobacer genomes from food samples.</title>
        <authorList>
            <person name="Sombolestani A."/>
        </authorList>
    </citation>
    <scope>NUCLEOTIDE SEQUENCE [LARGE SCALE GENOMIC DNA]</scope>
    <source>
        <strain evidence="12 13">R-83285</strain>
    </source>
</reference>
<dbReference type="Pfam" id="PF00639">
    <property type="entry name" value="Rotamase"/>
    <property type="match status" value="1"/>
</dbReference>
<dbReference type="RefSeq" id="WP_253543636.1">
    <property type="nucleotide sequence ID" value="NZ_JAMYZY010000001.1"/>
</dbReference>
<comment type="caution">
    <text evidence="12">The sequence shown here is derived from an EMBL/GenBank/DDBJ whole genome shotgun (WGS) entry which is preliminary data.</text>
</comment>